<comment type="similarity">
    <text evidence="1">Belongs to the LysR transcriptional regulatory family.</text>
</comment>
<dbReference type="Gene3D" id="3.40.190.10">
    <property type="entry name" value="Periplasmic binding protein-like II"/>
    <property type="match status" value="2"/>
</dbReference>
<dbReference type="PANTHER" id="PTHR30537:SF79">
    <property type="entry name" value="TRANSCRIPTIONAL REGULATOR-RELATED"/>
    <property type="match status" value="1"/>
</dbReference>
<dbReference type="OrthoDB" id="8688993at2"/>
<dbReference type="Pfam" id="PF00126">
    <property type="entry name" value="HTH_1"/>
    <property type="match status" value="1"/>
</dbReference>
<dbReference type="InterPro" id="IPR058163">
    <property type="entry name" value="LysR-type_TF_proteobact-type"/>
</dbReference>
<dbReference type="SUPFAM" id="SSF46785">
    <property type="entry name" value="Winged helix' DNA-binding domain"/>
    <property type="match status" value="1"/>
</dbReference>
<evidence type="ECO:0000313" key="6">
    <source>
        <dbReference type="EMBL" id="RDU95775.1"/>
    </source>
</evidence>
<keyword evidence="2" id="KW-0805">Transcription regulation</keyword>
<dbReference type="SUPFAM" id="SSF53850">
    <property type="entry name" value="Periplasmic binding protein-like II"/>
    <property type="match status" value="1"/>
</dbReference>
<organism evidence="6 7">
    <name type="scientific">Trinickia dinghuensis</name>
    <dbReference type="NCBI Taxonomy" id="2291023"/>
    <lineage>
        <taxon>Bacteria</taxon>
        <taxon>Pseudomonadati</taxon>
        <taxon>Pseudomonadota</taxon>
        <taxon>Betaproteobacteria</taxon>
        <taxon>Burkholderiales</taxon>
        <taxon>Burkholderiaceae</taxon>
        <taxon>Trinickia</taxon>
    </lineage>
</organism>
<feature type="domain" description="HTH lysR-type" evidence="5">
    <location>
        <begin position="12"/>
        <end position="69"/>
    </location>
</feature>
<reference evidence="6 7" key="1">
    <citation type="submission" date="2018-08" db="EMBL/GenBank/DDBJ databases">
        <title>Paraburkholderia sp. DHOM06 isolated from forest soil.</title>
        <authorList>
            <person name="Gao Z.-H."/>
            <person name="Qiu L.-H."/>
        </authorList>
    </citation>
    <scope>NUCLEOTIDE SEQUENCE [LARGE SCALE GENOMIC DNA]</scope>
    <source>
        <strain evidence="6 7">DHOM06</strain>
    </source>
</reference>
<sequence length="300" mass="33510">MANVLRMLNSLPPIETLVCFEAVARCGSFTSAARELSITQSAVSKQIKALEEALHCALFDRHARGIELSHAGAGFLEELEPLLYKLQRAVVKARNEQYGQAVSIACTLSIAHYWLFPRVVRFNQRYPEITVSVVSTNSNNEHSCNEADLGILYGDGDWSLLDSIPLIPTVVYPVCSPELQVPSPATPSDLCALPLIQLDSHEWDCIDWQDWFAYFNVDYQIPRKAITFNQLTLTLNAAIEGLGVSLAWDSMARPAIEAGKLKRLGEFQYEAQRGDHLVYSRHRPLSAQASTFKDWLLTTV</sequence>
<comment type="caution">
    <text evidence="6">The sequence shown here is derived from an EMBL/GenBank/DDBJ whole genome shotgun (WGS) entry which is preliminary data.</text>
</comment>
<dbReference type="PANTHER" id="PTHR30537">
    <property type="entry name" value="HTH-TYPE TRANSCRIPTIONAL REGULATOR"/>
    <property type="match status" value="1"/>
</dbReference>
<evidence type="ECO:0000256" key="2">
    <source>
        <dbReference type="ARBA" id="ARBA00023015"/>
    </source>
</evidence>
<dbReference type="PRINTS" id="PR00039">
    <property type="entry name" value="HTHLYSR"/>
</dbReference>
<name>A0A3D8JSS4_9BURK</name>
<keyword evidence="4" id="KW-0804">Transcription</keyword>
<gene>
    <name evidence="6" type="ORF">DWV00_26285</name>
</gene>
<dbReference type="GO" id="GO:0043565">
    <property type="term" value="F:sequence-specific DNA binding"/>
    <property type="evidence" value="ECO:0007669"/>
    <property type="project" value="TreeGrafter"/>
</dbReference>
<evidence type="ECO:0000256" key="3">
    <source>
        <dbReference type="ARBA" id="ARBA00023125"/>
    </source>
</evidence>
<dbReference type="GO" id="GO:0003700">
    <property type="term" value="F:DNA-binding transcription factor activity"/>
    <property type="evidence" value="ECO:0007669"/>
    <property type="project" value="InterPro"/>
</dbReference>
<dbReference type="AlphaFoldDB" id="A0A3D8JSS4"/>
<dbReference type="InterPro" id="IPR036390">
    <property type="entry name" value="WH_DNA-bd_sf"/>
</dbReference>
<proteinExistence type="inferred from homology"/>
<dbReference type="Gene3D" id="1.10.10.10">
    <property type="entry name" value="Winged helix-like DNA-binding domain superfamily/Winged helix DNA-binding domain"/>
    <property type="match status" value="1"/>
</dbReference>
<dbReference type="GO" id="GO:0006351">
    <property type="term" value="P:DNA-templated transcription"/>
    <property type="evidence" value="ECO:0007669"/>
    <property type="project" value="TreeGrafter"/>
</dbReference>
<dbReference type="InterPro" id="IPR005119">
    <property type="entry name" value="LysR_subst-bd"/>
</dbReference>
<dbReference type="EMBL" id="QRGA01000017">
    <property type="protein sequence ID" value="RDU95775.1"/>
    <property type="molecule type" value="Genomic_DNA"/>
</dbReference>
<evidence type="ECO:0000256" key="4">
    <source>
        <dbReference type="ARBA" id="ARBA00023163"/>
    </source>
</evidence>
<dbReference type="PROSITE" id="PS50931">
    <property type="entry name" value="HTH_LYSR"/>
    <property type="match status" value="1"/>
</dbReference>
<keyword evidence="3" id="KW-0238">DNA-binding</keyword>
<dbReference type="Proteomes" id="UP000256838">
    <property type="component" value="Unassembled WGS sequence"/>
</dbReference>
<evidence type="ECO:0000259" key="5">
    <source>
        <dbReference type="PROSITE" id="PS50931"/>
    </source>
</evidence>
<evidence type="ECO:0000256" key="1">
    <source>
        <dbReference type="ARBA" id="ARBA00009437"/>
    </source>
</evidence>
<dbReference type="InterPro" id="IPR036388">
    <property type="entry name" value="WH-like_DNA-bd_sf"/>
</dbReference>
<dbReference type="CDD" id="cd08432">
    <property type="entry name" value="PBP2_GcdR_TrpI_HvrB_AmpR_like"/>
    <property type="match status" value="1"/>
</dbReference>
<accession>A0A3D8JSS4</accession>
<keyword evidence="7" id="KW-1185">Reference proteome</keyword>
<evidence type="ECO:0000313" key="7">
    <source>
        <dbReference type="Proteomes" id="UP000256838"/>
    </source>
</evidence>
<dbReference type="InterPro" id="IPR000847">
    <property type="entry name" value="LysR_HTH_N"/>
</dbReference>
<dbReference type="FunFam" id="1.10.10.10:FF:000001">
    <property type="entry name" value="LysR family transcriptional regulator"/>
    <property type="match status" value="1"/>
</dbReference>
<protein>
    <submittedName>
        <fullName evidence="6">LysR family transcriptional regulator</fullName>
    </submittedName>
</protein>
<dbReference type="Pfam" id="PF03466">
    <property type="entry name" value="LysR_substrate"/>
    <property type="match status" value="1"/>
</dbReference>